<dbReference type="STRING" id="416016.SAMN05443547_1992"/>
<dbReference type="AlphaFoldDB" id="A0A1M7ZXM9"/>
<dbReference type="GO" id="GO:0006508">
    <property type="term" value="P:proteolysis"/>
    <property type="evidence" value="ECO:0007669"/>
    <property type="project" value="InterPro"/>
</dbReference>
<feature type="chain" id="PRO_5012116473" evidence="1">
    <location>
        <begin position="18"/>
        <end position="574"/>
    </location>
</feature>
<evidence type="ECO:0000259" key="2">
    <source>
        <dbReference type="Pfam" id="PF00246"/>
    </source>
</evidence>
<feature type="domain" description="Peptidase M14" evidence="2">
    <location>
        <begin position="41"/>
        <end position="174"/>
    </location>
</feature>
<dbReference type="SUPFAM" id="SSF53187">
    <property type="entry name" value="Zn-dependent exopeptidases"/>
    <property type="match status" value="1"/>
</dbReference>
<dbReference type="Gene3D" id="3.40.630.10">
    <property type="entry name" value="Zn peptidases"/>
    <property type="match status" value="1"/>
</dbReference>
<dbReference type="Pfam" id="PF00246">
    <property type="entry name" value="Peptidase_M14"/>
    <property type="match status" value="1"/>
</dbReference>
<sequence length="574" mass="66733">MRFLQISLLFLSISAFSQNNFTTPFERGNGNQSTTYEECIAFYEKLDASYANIQMIQKGTTDSGKPLHLVLFSSEGKFDFDEYFTKNKAVILINNGIHAGEPDGIDATMMLMRDLAMGKIKTAKNTLIAAIPVYSVGGMLNRNSHSRANQNGPEEYGFRGNGRNYDLNRDFIKSDTKNSRSFQKLFTELNPDIFLDNHVSNGADYQYTFTCIATQHERLGNKLGNYFINELYPSVVKDMNKKKIDVVPYVNVHSTTPDKGFEQFTDTPRYATGYSTLFHTLGFVPETHMLKIYKERVKVTYEFMVSTINFADVNWQKIKQMRKEALNEYQVGMQYPMDWAIDSTKVSYIDFKGYQGGYKPSDISGKDRLFYDKSKPFTKKIPFYGNYKPTKFVNIPKAYIIPQSQWQVLDILKLNNMNSERLQKDTIIEVESYKIESYQTSKSPYEGHYTHYNTKVSKSTQKIKFFMGDYMFYTNQPGVKYLVETLEPEAVDSYFNWNFFDPILQQKEYFSSYVFEDLAKEFLDKNPKIKAELEQKKQNDKAFAENGAAQLDWVYRQSPYYEKAHLQYPVYRVN</sequence>
<dbReference type="RefSeq" id="WP_073583915.1">
    <property type="nucleotide sequence ID" value="NZ_CBCSEA010000005.1"/>
</dbReference>
<keyword evidence="4" id="KW-1185">Reference proteome</keyword>
<reference evidence="4" key="1">
    <citation type="submission" date="2016-12" db="EMBL/GenBank/DDBJ databases">
        <authorList>
            <person name="Varghese N."/>
            <person name="Submissions S."/>
        </authorList>
    </citation>
    <scope>NUCLEOTIDE SEQUENCE [LARGE SCALE GENOMIC DNA]</scope>
    <source>
        <strain evidence="4">DSM 18830</strain>
    </source>
</reference>
<name>A0A1M7ZXM9_9FLAO</name>
<protein>
    <submittedName>
        <fullName evidence="3">Zinc carboxypeptidase</fullName>
    </submittedName>
</protein>
<dbReference type="Proteomes" id="UP000184611">
    <property type="component" value="Unassembled WGS sequence"/>
</dbReference>
<evidence type="ECO:0000256" key="1">
    <source>
        <dbReference type="SAM" id="SignalP"/>
    </source>
</evidence>
<keyword evidence="1" id="KW-0732">Signal</keyword>
<evidence type="ECO:0000313" key="3">
    <source>
        <dbReference type="EMBL" id="SHO73629.1"/>
    </source>
</evidence>
<keyword evidence="3" id="KW-0645">Protease</keyword>
<dbReference type="GO" id="GO:0004181">
    <property type="term" value="F:metallocarboxypeptidase activity"/>
    <property type="evidence" value="ECO:0007669"/>
    <property type="project" value="InterPro"/>
</dbReference>
<accession>A0A1M7ZXM9</accession>
<dbReference type="EMBL" id="FRYK01000003">
    <property type="protein sequence ID" value="SHO73629.1"/>
    <property type="molecule type" value="Genomic_DNA"/>
</dbReference>
<organism evidence="3 4">
    <name type="scientific">Flavobacterium cucumis</name>
    <dbReference type="NCBI Taxonomy" id="416016"/>
    <lineage>
        <taxon>Bacteria</taxon>
        <taxon>Pseudomonadati</taxon>
        <taxon>Bacteroidota</taxon>
        <taxon>Flavobacteriia</taxon>
        <taxon>Flavobacteriales</taxon>
        <taxon>Flavobacteriaceae</taxon>
        <taxon>Flavobacterium</taxon>
    </lineage>
</organism>
<dbReference type="InterPro" id="IPR000834">
    <property type="entry name" value="Peptidase_M14"/>
</dbReference>
<gene>
    <name evidence="3" type="ORF">SAMN05443547_1992</name>
</gene>
<evidence type="ECO:0000313" key="4">
    <source>
        <dbReference type="Proteomes" id="UP000184611"/>
    </source>
</evidence>
<dbReference type="OrthoDB" id="9767214at2"/>
<keyword evidence="3" id="KW-0378">Hydrolase</keyword>
<feature type="signal peptide" evidence="1">
    <location>
        <begin position="1"/>
        <end position="17"/>
    </location>
</feature>
<dbReference type="GO" id="GO:0008270">
    <property type="term" value="F:zinc ion binding"/>
    <property type="evidence" value="ECO:0007669"/>
    <property type="project" value="InterPro"/>
</dbReference>
<keyword evidence="3" id="KW-0121">Carboxypeptidase</keyword>
<proteinExistence type="predicted"/>